<evidence type="ECO:0000313" key="1">
    <source>
        <dbReference type="EMBL" id="QQO90339.1"/>
    </source>
</evidence>
<accession>A0A7T8EPK3</accession>
<sequence length="291" mass="32395">MQLIMGNWYLAQQTKIPEMAFFDTDLDKGQYDLSTMKSLNDYIDITGFTRGLAGVGLINGVVGQKADKFWLTNFKYADTSSTILYAKSFTVAQTALAFGSSSELVTASYDLSWGRKDILVSRLYTATKRNVSMSLLQYRNSYNAGSYGGYSWNIGYSFNLYTGYSDARWSSYVSNSGSESKPYQTLQLRPNVDMQSTWGRLSYPYNVSYASGTNQILWTSDAISDTLLGCINGQLAAADETVNFNCALLYHPDVGRVFKFDQHDFLVGTNNTATPGTKPTLQFIRKDVIAV</sequence>
<name>A0A7T8EPK3_9CAUD</name>
<dbReference type="EMBL" id="MW366843">
    <property type="protein sequence ID" value="QQO90339.1"/>
    <property type="molecule type" value="Genomic_DNA"/>
</dbReference>
<dbReference type="Proteomes" id="UP000596123">
    <property type="component" value="Segment"/>
</dbReference>
<gene>
    <name evidence="1" type="ORF">pEaSNUABM5_00197</name>
</gene>
<keyword evidence="2" id="KW-1185">Reference proteome</keyword>
<organism evidence="1 2">
    <name type="scientific">Erwinia phage pEa_SNUABM_5</name>
    <dbReference type="NCBI Taxonomy" id="2797313"/>
    <lineage>
        <taxon>Viruses</taxon>
        <taxon>Duplodnaviria</taxon>
        <taxon>Heunggongvirae</taxon>
        <taxon>Uroviricota</taxon>
        <taxon>Caudoviricetes</taxon>
        <taxon>Rivsvirus</taxon>
        <taxon>Rivsvirus SNUABM5</taxon>
    </lineage>
</organism>
<protein>
    <submittedName>
        <fullName evidence="1">Uncharacterized protein</fullName>
    </submittedName>
</protein>
<proteinExistence type="predicted"/>
<reference evidence="1 2" key="1">
    <citation type="submission" date="2020-12" db="EMBL/GenBank/DDBJ databases">
        <title>Complete genome sequence of Erwinia phage pEa_SNUABM_5.</title>
        <authorList>
            <person name="Kim S.G."/>
            <person name="Lee S.B."/>
            <person name="Kwon J."/>
            <person name="Park S.C."/>
        </authorList>
    </citation>
    <scope>NUCLEOTIDE SEQUENCE [LARGE SCALE GENOMIC DNA]</scope>
</reference>
<evidence type="ECO:0000313" key="2">
    <source>
        <dbReference type="Proteomes" id="UP000596123"/>
    </source>
</evidence>